<name>N4UH69_FUSC1</name>
<evidence type="ECO:0000256" key="1">
    <source>
        <dbReference type="SAM" id="MobiDB-lite"/>
    </source>
</evidence>
<sequence length="274" mass="31253">MTTEARAFIIDGVAGKLKRHRKRCIQRLGPRTLLNVSCRGAEVIVYTVNCNDWLVTAEEEDKDSNETCRSVLVPTGKTSYKREAARIRQRERRREKAEQEHSSSPQDAELITNGTSLSEDLADTFRAAILLYIFFDKKGYGRPFGALYVPGSCRRSSKLVNLYSLLFVNGSPPSKFGDPYQTSNADKWLRHEILQHFKDLETHFSNMSYRQLFTGVHSVLLTLSSSDLRSVPSSNHQFDLIQHIRTTLPILIDNFQYETHGRVSSEPWKALLLS</sequence>
<dbReference type="HOGENOM" id="CLU_1073818_0_0_1"/>
<evidence type="ECO:0000313" key="2">
    <source>
        <dbReference type="EMBL" id="ENH69390.1"/>
    </source>
</evidence>
<evidence type="ECO:0000313" key="3">
    <source>
        <dbReference type="Proteomes" id="UP000016928"/>
    </source>
</evidence>
<dbReference type="OMA" id="MSYRQLF"/>
<reference evidence="3" key="2">
    <citation type="journal article" date="2014" name="PLoS ONE">
        <title>Genome and Transcriptome Analysis of the Fungal Pathogen Fusarium oxysporum f. sp. cubense Causing Banana Vascular Wilt Disease.</title>
        <authorList>
            <person name="Guo L."/>
            <person name="Han L."/>
            <person name="Yang L."/>
            <person name="Zeng H."/>
            <person name="Fan D."/>
            <person name="Zhu Y."/>
            <person name="Feng Y."/>
            <person name="Wang G."/>
            <person name="Peng C."/>
            <person name="Jiang X."/>
            <person name="Zhou D."/>
            <person name="Ni P."/>
            <person name="Liang C."/>
            <person name="Liu L."/>
            <person name="Wang J."/>
            <person name="Mao C."/>
            <person name="Fang X."/>
            <person name="Peng M."/>
            <person name="Huang J."/>
        </authorList>
    </citation>
    <scope>NUCLEOTIDE SEQUENCE [LARGE SCALE GENOMIC DNA]</scope>
    <source>
        <strain evidence="3">race 1</strain>
    </source>
</reference>
<gene>
    <name evidence="2" type="ORF">FOC1_g10011741</name>
</gene>
<proteinExistence type="predicted"/>
<dbReference type="OrthoDB" id="5103312at2759"/>
<dbReference type="EMBL" id="KB730216">
    <property type="protein sequence ID" value="ENH69390.1"/>
    <property type="molecule type" value="Genomic_DNA"/>
</dbReference>
<accession>N4UH69</accession>
<dbReference type="AlphaFoldDB" id="N4UH69"/>
<dbReference type="Proteomes" id="UP000016928">
    <property type="component" value="Unassembled WGS sequence"/>
</dbReference>
<protein>
    <submittedName>
        <fullName evidence="2">Uncharacterized protein</fullName>
    </submittedName>
</protein>
<dbReference type="VEuPathDB" id="FungiDB:FOC1_g10011741"/>
<feature type="compositionally biased region" description="Polar residues" evidence="1">
    <location>
        <begin position="102"/>
        <end position="112"/>
    </location>
</feature>
<feature type="region of interest" description="Disordered" evidence="1">
    <location>
        <begin position="90"/>
        <end position="112"/>
    </location>
</feature>
<reference evidence="3" key="1">
    <citation type="submission" date="2012-09" db="EMBL/GenBank/DDBJ databases">
        <title>Genome sequencing and comparative transcriptomics of race 1 and race 4 of banana pathogen: Fusarium oxysporum f. sp. cubense.</title>
        <authorList>
            <person name="Fang X."/>
            <person name="Huang J."/>
        </authorList>
    </citation>
    <scope>NUCLEOTIDE SEQUENCE [LARGE SCALE GENOMIC DNA]</scope>
    <source>
        <strain evidence="3">race 1</strain>
    </source>
</reference>
<feature type="compositionally biased region" description="Basic and acidic residues" evidence="1">
    <location>
        <begin position="90"/>
        <end position="101"/>
    </location>
</feature>
<organism evidence="2 3">
    <name type="scientific">Fusarium oxysporum f. sp. cubense (strain race 1)</name>
    <name type="common">Panama disease fungus</name>
    <dbReference type="NCBI Taxonomy" id="1229664"/>
    <lineage>
        <taxon>Eukaryota</taxon>
        <taxon>Fungi</taxon>
        <taxon>Dikarya</taxon>
        <taxon>Ascomycota</taxon>
        <taxon>Pezizomycotina</taxon>
        <taxon>Sordariomycetes</taxon>
        <taxon>Hypocreomycetidae</taxon>
        <taxon>Hypocreales</taxon>
        <taxon>Nectriaceae</taxon>
        <taxon>Fusarium</taxon>
        <taxon>Fusarium oxysporum species complex</taxon>
    </lineage>
</organism>